<dbReference type="Proteomes" id="UP000663846">
    <property type="component" value="Unassembled WGS sequence"/>
</dbReference>
<comment type="caution">
    <text evidence="2">The sequence shown here is derived from an EMBL/GenBank/DDBJ whole genome shotgun (WGS) entry which is preliminary data.</text>
</comment>
<feature type="compositionally biased region" description="Polar residues" evidence="1">
    <location>
        <begin position="58"/>
        <end position="72"/>
    </location>
</feature>
<reference evidence="2" key="1">
    <citation type="submission" date="2021-01" db="EMBL/GenBank/DDBJ databases">
        <authorList>
            <person name="Kaushik A."/>
        </authorList>
    </citation>
    <scope>NUCLEOTIDE SEQUENCE</scope>
    <source>
        <strain evidence="2">AG1-1C</strain>
    </source>
</reference>
<evidence type="ECO:0000313" key="2">
    <source>
        <dbReference type="EMBL" id="CAE6426857.1"/>
    </source>
</evidence>
<dbReference type="AlphaFoldDB" id="A0A8H3AMU7"/>
<accession>A0A8H3AMU7</accession>
<feature type="region of interest" description="Disordered" evidence="1">
    <location>
        <begin position="181"/>
        <end position="212"/>
    </location>
</feature>
<feature type="compositionally biased region" description="Low complexity" evidence="1">
    <location>
        <begin position="73"/>
        <end position="98"/>
    </location>
</feature>
<evidence type="ECO:0000256" key="1">
    <source>
        <dbReference type="SAM" id="MobiDB-lite"/>
    </source>
</evidence>
<dbReference type="EMBL" id="CAJMWS010000325">
    <property type="protein sequence ID" value="CAE6426857.1"/>
    <property type="molecule type" value="Genomic_DNA"/>
</dbReference>
<sequence length="212" mass="23312">MSSSSATARRRATLTPYQAWRHASGSFFPPDPYVHDEWTHCSEETILEISSDSSSTSKANISPNSNDASASVSPGTCTSTTSYTTPSSGPRSRSGSYTGVHYSTAHRRVPSSPSFRSSLTVVPHCYFDRPPSPSSSVSSRCSEPPVSASLSLSELLASTSASSFCEPLVDDLEEFARRETQREERKQAMKERHAAIREHREREKWAKAQTRC</sequence>
<feature type="region of interest" description="Disordered" evidence="1">
    <location>
        <begin position="49"/>
        <end position="98"/>
    </location>
</feature>
<protein>
    <submittedName>
        <fullName evidence="2">Uncharacterized protein</fullName>
    </submittedName>
</protein>
<feature type="compositionally biased region" description="Basic and acidic residues" evidence="1">
    <location>
        <begin position="181"/>
        <end position="206"/>
    </location>
</feature>
<gene>
    <name evidence="2" type="ORF">RDB_LOCUS99614</name>
</gene>
<evidence type="ECO:0000313" key="3">
    <source>
        <dbReference type="Proteomes" id="UP000663846"/>
    </source>
</evidence>
<proteinExistence type="predicted"/>
<name>A0A8H3AMU7_9AGAM</name>
<organism evidence="2 3">
    <name type="scientific">Rhizoctonia solani</name>
    <dbReference type="NCBI Taxonomy" id="456999"/>
    <lineage>
        <taxon>Eukaryota</taxon>
        <taxon>Fungi</taxon>
        <taxon>Dikarya</taxon>
        <taxon>Basidiomycota</taxon>
        <taxon>Agaricomycotina</taxon>
        <taxon>Agaricomycetes</taxon>
        <taxon>Cantharellales</taxon>
        <taxon>Ceratobasidiaceae</taxon>
        <taxon>Rhizoctonia</taxon>
    </lineage>
</organism>